<dbReference type="SUPFAM" id="SSF64496">
    <property type="entry name" value="DNA-binding domain of intron-encoded endonucleases"/>
    <property type="match status" value="1"/>
</dbReference>
<gene>
    <name evidence="3" type="ORF">J2S74_001990</name>
</gene>
<evidence type="ECO:0000259" key="2">
    <source>
        <dbReference type="SMART" id="SM00496"/>
    </source>
</evidence>
<feature type="domain" description="Nuclease associated modular" evidence="2">
    <location>
        <begin position="102"/>
        <end position="118"/>
    </location>
</feature>
<proteinExistence type="predicted"/>
<dbReference type="Pfam" id="PF07460">
    <property type="entry name" value="NUMOD3"/>
    <property type="match status" value="1"/>
</dbReference>
<reference evidence="3 4" key="1">
    <citation type="submission" date="2023-07" db="EMBL/GenBank/DDBJ databases">
        <title>Genomic Encyclopedia of Type Strains, Phase IV (KMG-IV): sequencing the most valuable type-strain genomes for metagenomic binning, comparative biology and taxonomic classification.</title>
        <authorList>
            <person name="Goeker M."/>
        </authorList>
    </citation>
    <scope>NUCLEOTIDE SEQUENCE [LARGE SCALE GENOMIC DNA]</scope>
    <source>
        <strain evidence="3 4">DSM 9768</strain>
    </source>
</reference>
<feature type="region of interest" description="Disordered" evidence="1">
    <location>
        <begin position="117"/>
        <end position="154"/>
    </location>
</feature>
<accession>A0ABT9ZTP3</accession>
<comment type="caution">
    <text evidence="3">The sequence shown here is derived from an EMBL/GenBank/DDBJ whole genome shotgun (WGS) entry which is preliminary data.</text>
</comment>
<dbReference type="RefSeq" id="WP_307324770.1">
    <property type="nucleotide sequence ID" value="NZ_JAUSUG010000006.1"/>
</dbReference>
<protein>
    <recommendedName>
        <fullName evidence="2">Nuclease associated modular domain-containing protein</fullName>
    </recommendedName>
</protein>
<dbReference type="SMART" id="SM00496">
    <property type="entry name" value="IENR2"/>
    <property type="match status" value="2"/>
</dbReference>
<evidence type="ECO:0000256" key="1">
    <source>
        <dbReference type="SAM" id="MobiDB-lite"/>
    </source>
</evidence>
<dbReference type="Proteomes" id="UP001230005">
    <property type="component" value="Unassembled WGS sequence"/>
</dbReference>
<sequence>MQSFKINTLNYTPKQFLGEKKYYVYTHELKGSIIYVGKGSRRRAFEFSRRSKLWSEVVGINVSSVKVSIVKWFDYEEDAYKYEGTLTKHFKSLGQCQANLSIGKKHSEKTKRLLSEKGRGKHNTMSGKEFSPEHKHKLSKSKTGEKNHIYGKTGAKHSSSKRAVALLPDGYKIEAPSRNELANIIMKEYGISASMINQMILTGKPFQARYKKHEKARGLIVKYV</sequence>
<evidence type="ECO:0000313" key="3">
    <source>
        <dbReference type="EMBL" id="MDQ0254611.1"/>
    </source>
</evidence>
<name>A0ABT9ZTP3_9BACI</name>
<organism evidence="3 4">
    <name type="scientific">Evansella vedderi</name>
    <dbReference type="NCBI Taxonomy" id="38282"/>
    <lineage>
        <taxon>Bacteria</taxon>
        <taxon>Bacillati</taxon>
        <taxon>Bacillota</taxon>
        <taxon>Bacilli</taxon>
        <taxon>Bacillales</taxon>
        <taxon>Bacillaceae</taxon>
        <taxon>Evansella</taxon>
    </lineage>
</organism>
<feature type="domain" description="Nuclease associated modular" evidence="2">
    <location>
        <begin position="126"/>
        <end position="142"/>
    </location>
</feature>
<dbReference type="InterPro" id="IPR003611">
    <property type="entry name" value="NUMOD3"/>
</dbReference>
<keyword evidence="4" id="KW-1185">Reference proteome</keyword>
<dbReference type="EMBL" id="JAUSUG010000006">
    <property type="protein sequence ID" value="MDQ0254611.1"/>
    <property type="molecule type" value="Genomic_DNA"/>
</dbReference>
<evidence type="ECO:0000313" key="4">
    <source>
        <dbReference type="Proteomes" id="UP001230005"/>
    </source>
</evidence>